<dbReference type="PANTHER" id="PTHR30558">
    <property type="entry name" value="EXBD MEMBRANE COMPONENT OF PMF-DRIVEN MACROMOLECULE IMPORT SYSTEM"/>
    <property type="match status" value="1"/>
</dbReference>
<keyword evidence="5 8" id="KW-1133">Transmembrane helix</keyword>
<keyword evidence="4 7" id="KW-0812">Transmembrane</keyword>
<organism evidence="9 10">
    <name type="scientific">Wohlfahrtiimonas larvae</name>
    <dbReference type="NCBI Taxonomy" id="1157986"/>
    <lineage>
        <taxon>Bacteria</taxon>
        <taxon>Pseudomonadati</taxon>
        <taxon>Pseudomonadota</taxon>
        <taxon>Gammaproteobacteria</taxon>
        <taxon>Cardiobacteriales</taxon>
        <taxon>Ignatzschineriaceae</taxon>
        <taxon>Wohlfahrtiimonas</taxon>
    </lineage>
</organism>
<proteinExistence type="inferred from homology"/>
<evidence type="ECO:0000256" key="8">
    <source>
        <dbReference type="SAM" id="Phobius"/>
    </source>
</evidence>
<dbReference type="InterPro" id="IPR003400">
    <property type="entry name" value="ExbD"/>
</dbReference>
<evidence type="ECO:0000256" key="5">
    <source>
        <dbReference type="ARBA" id="ARBA00022989"/>
    </source>
</evidence>
<dbReference type="RefSeq" id="WP_077925741.1">
    <property type="nucleotide sequence ID" value="NZ_BAABKE010000005.1"/>
</dbReference>
<evidence type="ECO:0000256" key="7">
    <source>
        <dbReference type="RuleBase" id="RU003879"/>
    </source>
</evidence>
<gene>
    <name evidence="9" type="primary">tolR</name>
    <name evidence="9" type="ORF">GCM10023338_16930</name>
</gene>
<dbReference type="Gene3D" id="3.30.420.270">
    <property type="match status" value="1"/>
</dbReference>
<feature type="transmembrane region" description="Helical" evidence="8">
    <location>
        <begin position="21"/>
        <end position="43"/>
    </location>
</feature>
<comment type="subcellular location">
    <subcellularLocation>
        <location evidence="1">Cell membrane</location>
        <topology evidence="1">Single-pass membrane protein</topology>
    </subcellularLocation>
    <subcellularLocation>
        <location evidence="7">Cell membrane</location>
        <topology evidence="7">Single-pass type II membrane protein</topology>
    </subcellularLocation>
</comment>
<keyword evidence="7" id="KW-0813">Transport</keyword>
<evidence type="ECO:0000313" key="10">
    <source>
        <dbReference type="Proteomes" id="UP001500631"/>
    </source>
</evidence>
<keyword evidence="6 8" id="KW-0472">Membrane</keyword>
<dbReference type="PANTHER" id="PTHR30558:SF7">
    <property type="entry name" value="TOL-PAL SYSTEM PROTEIN TOLR"/>
    <property type="match status" value="1"/>
</dbReference>
<evidence type="ECO:0000256" key="1">
    <source>
        <dbReference type="ARBA" id="ARBA00004162"/>
    </source>
</evidence>
<evidence type="ECO:0000256" key="6">
    <source>
        <dbReference type="ARBA" id="ARBA00023136"/>
    </source>
</evidence>
<sequence length="145" mass="15924">MRRSRKKGGKGLQAEMNIVPYVDVMFVLLTIFMVTATTISVGIDVDPPKMESSTAIAAENDDVMLVISVNSDGEFFFNHAEDPNSPLSEQKIIDLATQMFSENPKIQALVKGDKLAPYGKVIDAMSLLQSITQQNVQLMTAPMDE</sequence>
<keyword evidence="3" id="KW-1003">Cell membrane</keyword>
<keyword evidence="7" id="KW-0653">Protein transport</keyword>
<dbReference type="Proteomes" id="UP001500631">
    <property type="component" value="Unassembled WGS sequence"/>
</dbReference>
<accession>A0ABP9MT15</accession>
<reference evidence="10" key="1">
    <citation type="journal article" date="2019" name="Int. J. Syst. Evol. Microbiol.">
        <title>The Global Catalogue of Microorganisms (GCM) 10K type strain sequencing project: providing services to taxonomists for standard genome sequencing and annotation.</title>
        <authorList>
            <consortium name="The Broad Institute Genomics Platform"/>
            <consortium name="The Broad Institute Genome Sequencing Center for Infectious Disease"/>
            <person name="Wu L."/>
            <person name="Ma J."/>
        </authorList>
    </citation>
    <scope>NUCLEOTIDE SEQUENCE [LARGE SCALE GENOMIC DNA]</scope>
    <source>
        <strain evidence="10">JCM 18424</strain>
    </source>
</reference>
<comment type="similarity">
    <text evidence="2 7">Belongs to the ExbD/TolR family.</text>
</comment>
<keyword evidence="10" id="KW-1185">Reference proteome</keyword>
<evidence type="ECO:0000256" key="3">
    <source>
        <dbReference type="ARBA" id="ARBA00022475"/>
    </source>
</evidence>
<comment type="caution">
    <text evidence="9">The sequence shown here is derived from an EMBL/GenBank/DDBJ whole genome shotgun (WGS) entry which is preliminary data.</text>
</comment>
<dbReference type="EMBL" id="BAABKE010000005">
    <property type="protein sequence ID" value="GAA5101275.1"/>
    <property type="molecule type" value="Genomic_DNA"/>
</dbReference>
<name>A0ABP9MT15_9GAMM</name>
<protein>
    <submittedName>
        <fullName evidence="9">Protein TolR</fullName>
    </submittedName>
</protein>
<evidence type="ECO:0000256" key="2">
    <source>
        <dbReference type="ARBA" id="ARBA00005811"/>
    </source>
</evidence>
<dbReference type="Pfam" id="PF02472">
    <property type="entry name" value="ExbD"/>
    <property type="match status" value="1"/>
</dbReference>
<evidence type="ECO:0000256" key="4">
    <source>
        <dbReference type="ARBA" id="ARBA00022692"/>
    </source>
</evidence>
<evidence type="ECO:0000313" key="9">
    <source>
        <dbReference type="EMBL" id="GAA5101275.1"/>
    </source>
</evidence>